<evidence type="ECO:0000256" key="2">
    <source>
        <dbReference type="SAM" id="Phobius"/>
    </source>
</evidence>
<keyword evidence="2" id="KW-0812">Transmembrane</keyword>
<feature type="transmembrane region" description="Helical" evidence="2">
    <location>
        <begin position="40"/>
        <end position="59"/>
    </location>
</feature>
<feature type="region of interest" description="Disordered" evidence="1">
    <location>
        <begin position="1"/>
        <end position="30"/>
    </location>
</feature>
<evidence type="ECO:0008006" key="5">
    <source>
        <dbReference type="Google" id="ProtNLM"/>
    </source>
</evidence>
<dbReference type="EMBL" id="JBIRYI010000003">
    <property type="protein sequence ID" value="MFI2486529.1"/>
    <property type="molecule type" value="Genomic_DNA"/>
</dbReference>
<keyword evidence="4" id="KW-1185">Reference proteome</keyword>
<name>A0ABW7XH03_9MICO</name>
<comment type="caution">
    <text evidence="3">The sequence shown here is derived from an EMBL/GenBank/DDBJ whole genome shotgun (WGS) entry which is preliminary data.</text>
</comment>
<organism evidence="3 4">
    <name type="scientific">Promicromonospora kroppenstedtii</name>
    <dbReference type="NCBI Taxonomy" id="440482"/>
    <lineage>
        <taxon>Bacteria</taxon>
        <taxon>Bacillati</taxon>
        <taxon>Actinomycetota</taxon>
        <taxon>Actinomycetes</taxon>
        <taxon>Micrococcales</taxon>
        <taxon>Promicromonosporaceae</taxon>
        <taxon>Promicromonospora</taxon>
    </lineage>
</organism>
<sequence>MPVAHEEDTARHPERAVADEVGLPEGDPQVRRDRRLGDRIIGGLVGAVLIAAVVGVLGLRGGDELDPMFEPTDVATALPVGEAAEGAGATGDVAGVPVGFPQSVDGAVSAMMTYGNAADAALFRTPQERAQIADRIFTDEGHAASGLTDQAAAEAQDRLGADALTGCAYEFGAYKVASVGSSDAAQVPFWVVVSTWAPCLAGAGGAQDASDVDIRWTQRTSTLRWDGRDWRVEATVSSDDRVPVPAEPDDVAVTFEERARLVGKGWTLPADATEEVAPDFWSGGTR</sequence>
<reference evidence="3 4" key="1">
    <citation type="submission" date="2024-10" db="EMBL/GenBank/DDBJ databases">
        <title>The Natural Products Discovery Center: Release of the First 8490 Sequenced Strains for Exploring Actinobacteria Biosynthetic Diversity.</title>
        <authorList>
            <person name="Kalkreuter E."/>
            <person name="Kautsar S.A."/>
            <person name="Yang D."/>
            <person name="Bader C.D."/>
            <person name="Teijaro C.N."/>
            <person name="Fluegel L."/>
            <person name="Davis C.M."/>
            <person name="Simpson J.R."/>
            <person name="Lauterbach L."/>
            <person name="Steele A.D."/>
            <person name="Gui C."/>
            <person name="Meng S."/>
            <person name="Li G."/>
            <person name="Viehrig K."/>
            <person name="Ye F."/>
            <person name="Su P."/>
            <person name="Kiefer A.F."/>
            <person name="Nichols A."/>
            <person name="Cepeda A.J."/>
            <person name="Yan W."/>
            <person name="Fan B."/>
            <person name="Jiang Y."/>
            <person name="Adhikari A."/>
            <person name="Zheng C.-J."/>
            <person name="Schuster L."/>
            <person name="Cowan T.M."/>
            <person name="Smanski M.J."/>
            <person name="Chevrette M.G."/>
            <person name="De Carvalho L.P.S."/>
            <person name="Shen B."/>
        </authorList>
    </citation>
    <scope>NUCLEOTIDE SEQUENCE [LARGE SCALE GENOMIC DNA]</scope>
    <source>
        <strain evidence="3 4">NPDC019481</strain>
    </source>
</reference>
<evidence type="ECO:0000313" key="4">
    <source>
        <dbReference type="Proteomes" id="UP001611580"/>
    </source>
</evidence>
<gene>
    <name evidence="3" type="ORF">ACH47X_06435</name>
</gene>
<protein>
    <recommendedName>
        <fullName evidence="5">Conjugative transposon protein TcpC</fullName>
    </recommendedName>
</protein>
<dbReference type="RefSeq" id="WP_397402509.1">
    <property type="nucleotide sequence ID" value="NZ_JBIRYI010000003.1"/>
</dbReference>
<feature type="compositionally biased region" description="Basic and acidic residues" evidence="1">
    <location>
        <begin position="1"/>
        <end position="18"/>
    </location>
</feature>
<accession>A0ABW7XH03</accession>
<evidence type="ECO:0000256" key="1">
    <source>
        <dbReference type="SAM" id="MobiDB-lite"/>
    </source>
</evidence>
<proteinExistence type="predicted"/>
<keyword evidence="2" id="KW-0472">Membrane</keyword>
<evidence type="ECO:0000313" key="3">
    <source>
        <dbReference type="EMBL" id="MFI2486529.1"/>
    </source>
</evidence>
<keyword evidence="2" id="KW-1133">Transmembrane helix</keyword>
<dbReference type="Proteomes" id="UP001611580">
    <property type="component" value="Unassembled WGS sequence"/>
</dbReference>